<evidence type="ECO:0000313" key="2">
    <source>
        <dbReference type="Proteomes" id="UP000694251"/>
    </source>
</evidence>
<reference evidence="1 2" key="1">
    <citation type="submission" date="2020-12" db="EMBL/GenBank/DDBJ databases">
        <title>Concerted genomic and epigenomic changes stabilize Arabidopsis allopolyploids.</title>
        <authorList>
            <person name="Chen Z."/>
        </authorList>
    </citation>
    <scope>NUCLEOTIDE SEQUENCE [LARGE SCALE GENOMIC DNA]</scope>
    <source>
        <strain evidence="1">As9502</strain>
        <tissue evidence="1">Leaf</tissue>
    </source>
</reference>
<organism evidence="1 2">
    <name type="scientific">Arabidopsis suecica</name>
    <name type="common">Swedish thale-cress</name>
    <name type="synonym">Cardaminopsis suecica</name>
    <dbReference type="NCBI Taxonomy" id="45249"/>
    <lineage>
        <taxon>Eukaryota</taxon>
        <taxon>Viridiplantae</taxon>
        <taxon>Streptophyta</taxon>
        <taxon>Embryophyta</taxon>
        <taxon>Tracheophyta</taxon>
        <taxon>Spermatophyta</taxon>
        <taxon>Magnoliopsida</taxon>
        <taxon>eudicotyledons</taxon>
        <taxon>Gunneridae</taxon>
        <taxon>Pentapetalae</taxon>
        <taxon>rosids</taxon>
        <taxon>malvids</taxon>
        <taxon>Brassicales</taxon>
        <taxon>Brassicaceae</taxon>
        <taxon>Camelineae</taxon>
        <taxon>Arabidopsis</taxon>
    </lineage>
</organism>
<dbReference type="CDD" id="cd10910">
    <property type="entry name" value="PIN_limkain_b1_N_like"/>
    <property type="match status" value="1"/>
</dbReference>
<proteinExistence type="predicted"/>
<dbReference type="OrthoDB" id="10374462at2759"/>
<evidence type="ECO:0008006" key="3">
    <source>
        <dbReference type="Google" id="ProtNLM"/>
    </source>
</evidence>
<protein>
    <recommendedName>
        <fullName evidence="3">NYN domain-containing protein</fullName>
    </recommendedName>
</protein>
<dbReference type="GO" id="GO:0010468">
    <property type="term" value="P:regulation of gene expression"/>
    <property type="evidence" value="ECO:0007669"/>
    <property type="project" value="InterPro"/>
</dbReference>
<comment type="caution">
    <text evidence="1">The sequence shown here is derived from an EMBL/GenBank/DDBJ whole genome shotgun (WGS) entry which is preliminary data.</text>
</comment>
<dbReference type="AlphaFoldDB" id="A0A8T2AJX9"/>
<keyword evidence="2" id="KW-1185">Reference proteome</keyword>
<accession>A0A8T2AJX9</accession>
<dbReference type="InterPro" id="IPR024768">
    <property type="entry name" value="Marf1"/>
</dbReference>
<sequence length="318" mass="36065">WDVEDYPIPKDFEPRLIFKNIKSALSKMGFGGSFVGIEAYGEDEIPEALDEELIEDGMIMYNPKGSVNLMIEDITNIECNYSDKPHNLMVISKKIPEDNESMRVLSALRSRGRNVLLVQPDDEAASEKLFLTPESISDCTRYLNGEKPIDEIVDYTSSCTSWETDTDYYTDTEEESNVLLVQPHDDVASEKLFHTSSSVSDYTRLLDGGKPMDQSVSSQEKITFSDDLVDEYRKAKIYFLPGGDKNARFYRMIHDILLWEIDTLPLRYSTESNVIVISNNIPSDIDFIECLKCSASRGYNNLLVQPNEAAPEKPETSE</sequence>
<dbReference type="GO" id="GO:0005777">
    <property type="term" value="C:peroxisome"/>
    <property type="evidence" value="ECO:0007669"/>
    <property type="project" value="InterPro"/>
</dbReference>
<feature type="non-terminal residue" evidence="1">
    <location>
        <position position="318"/>
    </location>
</feature>
<dbReference type="Proteomes" id="UP000694251">
    <property type="component" value="Chromosome 9"/>
</dbReference>
<evidence type="ECO:0000313" key="1">
    <source>
        <dbReference type="EMBL" id="KAG7573905.1"/>
    </source>
</evidence>
<name>A0A8T2AJX9_ARASU</name>
<dbReference type="PANTHER" id="PTHR14379:SF42">
    <property type="entry name" value="NYN DOMAIN-CONTAINING PROTEIN"/>
    <property type="match status" value="1"/>
</dbReference>
<dbReference type="EMBL" id="JAEFBJ010000009">
    <property type="protein sequence ID" value="KAG7573905.1"/>
    <property type="molecule type" value="Genomic_DNA"/>
</dbReference>
<gene>
    <name evidence="1" type="ORF">ISN44_As09g021450</name>
</gene>
<feature type="non-terminal residue" evidence="1">
    <location>
        <position position="1"/>
    </location>
</feature>
<dbReference type="PANTHER" id="PTHR14379">
    <property type="entry name" value="LIMKAIN B LKAP"/>
    <property type="match status" value="1"/>
</dbReference>